<gene>
    <name evidence="1" type="ORF">PoB_001599300</name>
</gene>
<dbReference type="Proteomes" id="UP000735302">
    <property type="component" value="Unassembled WGS sequence"/>
</dbReference>
<proteinExistence type="predicted"/>
<name>A0AAV3Z4D2_9GAST</name>
<dbReference type="AlphaFoldDB" id="A0AAV3Z4D2"/>
<reference evidence="1 2" key="1">
    <citation type="journal article" date="2021" name="Elife">
        <title>Chloroplast acquisition without the gene transfer in kleptoplastic sea slugs, Plakobranchus ocellatus.</title>
        <authorList>
            <person name="Maeda T."/>
            <person name="Takahashi S."/>
            <person name="Yoshida T."/>
            <person name="Shimamura S."/>
            <person name="Takaki Y."/>
            <person name="Nagai Y."/>
            <person name="Toyoda A."/>
            <person name="Suzuki Y."/>
            <person name="Arimoto A."/>
            <person name="Ishii H."/>
            <person name="Satoh N."/>
            <person name="Nishiyama T."/>
            <person name="Hasebe M."/>
            <person name="Maruyama T."/>
            <person name="Minagawa J."/>
            <person name="Obokata J."/>
            <person name="Shigenobu S."/>
        </authorList>
    </citation>
    <scope>NUCLEOTIDE SEQUENCE [LARGE SCALE GENOMIC DNA]</scope>
</reference>
<dbReference type="EMBL" id="BLXT01001936">
    <property type="protein sequence ID" value="GFN89487.1"/>
    <property type="molecule type" value="Genomic_DNA"/>
</dbReference>
<evidence type="ECO:0000313" key="1">
    <source>
        <dbReference type="EMBL" id="GFN89487.1"/>
    </source>
</evidence>
<keyword evidence="2" id="KW-1185">Reference proteome</keyword>
<evidence type="ECO:0000313" key="2">
    <source>
        <dbReference type="Proteomes" id="UP000735302"/>
    </source>
</evidence>
<sequence>MLIEDDNSLYGTTGLQAVLTKGDKTSDGGPGVTVGRITELQIEDCWTTGSGYLTKDTNHRKATGLQKEFQKKVISGFQALRQARAPVAGLEPATEWSLQISGRTR</sequence>
<accession>A0AAV3Z4D2</accession>
<organism evidence="1 2">
    <name type="scientific">Plakobranchus ocellatus</name>
    <dbReference type="NCBI Taxonomy" id="259542"/>
    <lineage>
        <taxon>Eukaryota</taxon>
        <taxon>Metazoa</taxon>
        <taxon>Spiralia</taxon>
        <taxon>Lophotrochozoa</taxon>
        <taxon>Mollusca</taxon>
        <taxon>Gastropoda</taxon>
        <taxon>Heterobranchia</taxon>
        <taxon>Euthyneura</taxon>
        <taxon>Panpulmonata</taxon>
        <taxon>Sacoglossa</taxon>
        <taxon>Placobranchoidea</taxon>
        <taxon>Plakobranchidae</taxon>
        <taxon>Plakobranchus</taxon>
    </lineage>
</organism>
<comment type="caution">
    <text evidence="1">The sequence shown here is derived from an EMBL/GenBank/DDBJ whole genome shotgun (WGS) entry which is preliminary data.</text>
</comment>
<protein>
    <submittedName>
        <fullName evidence="1">Uncharacterized protein</fullName>
    </submittedName>
</protein>